<dbReference type="AlphaFoldDB" id="A0A9W9UGY4"/>
<dbReference type="EMBL" id="JAPZBQ010000003">
    <property type="protein sequence ID" value="KAJ5340024.1"/>
    <property type="molecule type" value="Genomic_DNA"/>
</dbReference>
<dbReference type="PANTHER" id="PTHR31904:SF1">
    <property type="entry name" value="BYPASS OF STOP CODON PROTEIN 5-RELATED"/>
    <property type="match status" value="1"/>
</dbReference>
<evidence type="ECO:0000313" key="1">
    <source>
        <dbReference type="EMBL" id="KAJ5340024.1"/>
    </source>
</evidence>
<evidence type="ECO:0008006" key="3">
    <source>
        <dbReference type="Google" id="ProtNLM"/>
    </source>
</evidence>
<organism evidence="1 2">
    <name type="scientific">Penicillium brevicompactum</name>
    <dbReference type="NCBI Taxonomy" id="5074"/>
    <lineage>
        <taxon>Eukaryota</taxon>
        <taxon>Fungi</taxon>
        <taxon>Dikarya</taxon>
        <taxon>Ascomycota</taxon>
        <taxon>Pezizomycotina</taxon>
        <taxon>Eurotiomycetes</taxon>
        <taxon>Eurotiomycetidae</taxon>
        <taxon>Eurotiales</taxon>
        <taxon>Aspergillaceae</taxon>
        <taxon>Penicillium</taxon>
    </lineage>
</organism>
<dbReference type="PANTHER" id="PTHR31904">
    <property type="entry name" value="BYPASS OF STOP CODON PROTEIN 5-RELATED"/>
    <property type="match status" value="1"/>
</dbReference>
<comment type="caution">
    <text evidence="1">The sequence shown here is derived from an EMBL/GenBank/DDBJ whole genome shotgun (WGS) entry which is preliminary data.</text>
</comment>
<dbReference type="Proteomes" id="UP001147695">
    <property type="component" value="Unassembled WGS sequence"/>
</dbReference>
<accession>A0A9W9UGY4</accession>
<dbReference type="InterPro" id="IPR039634">
    <property type="entry name" value="Bul1-like"/>
</dbReference>
<proteinExistence type="predicted"/>
<dbReference type="InterPro" id="IPR014752">
    <property type="entry name" value="Arrestin-like_C"/>
</dbReference>
<gene>
    <name evidence="1" type="ORF">N7452_006752</name>
</gene>
<reference evidence="1" key="1">
    <citation type="submission" date="2022-12" db="EMBL/GenBank/DDBJ databases">
        <authorList>
            <person name="Petersen C."/>
        </authorList>
    </citation>
    <scope>NUCLEOTIDE SEQUENCE</scope>
    <source>
        <strain evidence="1">IBT 35673</strain>
    </source>
</reference>
<protein>
    <recommendedName>
        <fullName evidence="3">Arrestin-like N-terminal domain-containing protein</fullName>
    </recommendedName>
</protein>
<evidence type="ECO:0000313" key="2">
    <source>
        <dbReference type="Proteomes" id="UP001147695"/>
    </source>
</evidence>
<reference evidence="1" key="2">
    <citation type="journal article" date="2023" name="IMA Fungus">
        <title>Comparative genomic study of the Penicillium genus elucidates a diverse pangenome and 15 lateral gene transfer events.</title>
        <authorList>
            <person name="Petersen C."/>
            <person name="Sorensen T."/>
            <person name="Nielsen M.R."/>
            <person name="Sondergaard T.E."/>
            <person name="Sorensen J.L."/>
            <person name="Fitzpatrick D.A."/>
            <person name="Frisvad J.C."/>
            <person name="Nielsen K.L."/>
        </authorList>
    </citation>
    <scope>NUCLEOTIDE SEQUENCE</scope>
    <source>
        <strain evidence="1">IBT 35673</strain>
    </source>
</reference>
<dbReference type="Gene3D" id="2.60.40.640">
    <property type="match status" value="1"/>
</dbReference>
<sequence length="392" mass="44921">MKPPNVEITVHNLSECPFFRTHDTINGEVIFTPRQQTSVEDISIEFTGVTKTEVENMNAHIVTSPPKLEKKFLSMQHPIPDFLWDTKRLEPGQTCRFTFTFVVPEQLPVQACYHECAHHQIQQHHLQLPASLGFHSQNTHQNHSQSKDMSPNIAKVCYGIRFTVWKKNENEDKTKKIHSSTYPVQIMPLRYENSPILVPPKSKYYRMSSEKNVSKGVMQSLSGKFTASSNQPPAIHLQSPRIQSGEPSTVLKLDLQFEPLKEGESPPRILAAQFQLRAMTFFALEPWQDCPDLSDTTTWDRQGFWSEYVSLQPEADMDLNWKATSSKEHDRRIFTTSVEARVSLPIHQTYPTTFHACLVSRVYALKVILFYRAHGKKRGTSRLSLSVPVEVC</sequence>
<name>A0A9W9UGY4_PENBR</name>